<name>A0ABU3ZCG5_9GAMM</name>
<sequence length="452" mass="51148">MMAHISQPNWLKFHSLHVKFDGKLKYKLWLLICHCCLFCFLFAAEAISKEIDHAEVNQREVVPLINAQLNDQGMRKFAVRALERFTSPTPIWNESSWKSINQMKHDGGAWDQAELNSSAIAYGSCLSLQESLLLQGESHRIVSDFVTPDKVALYDNNGNPILYDVLLNHTAVQSIIDYKFKQEKTFSFPGQIQDTSPQVPGAIFIKFAWKVLSEDEILSDKFASGFYREQVLAHLPTRDKCERITVVLMGMHITLKPMSNGEGKQFTWATFIHSKAVPNYQEINDLDASNNVWLMFNSGQPVMQPVQVCPEVIEYQQACCDSVSRFTPTQCETLTKVIIESPDCIINKKPASQGDSAQLVQLCPATSQASSPALEPWGNYRLIDNQWMNSTTNIVKPVFLSNPMLEPYFDNYEYFHGDKIMGNSSCFNCHSKAKETDMIFSISSLLGVKVNK</sequence>
<evidence type="ECO:0000313" key="2">
    <source>
        <dbReference type="Proteomes" id="UP001186452"/>
    </source>
</evidence>
<evidence type="ECO:0000313" key="1">
    <source>
        <dbReference type="EMBL" id="MDV5167810.1"/>
    </source>
</evidence>
<comment type="caution">
    <text evidence="1">The sequence shown here is derived from an EMBL/GenBank/DDBJ whole genome shotgun (WGS) entry which is preliminary data.</text>
</comment>
<protein>
    <submittedName>
        <fullName evidence="1">Uncharacterized protein</fullName>
    </submittedName>
</protein>
<proteinExistence type="predicted"/>
<dbReference type="EMBL" id="JAWJZI010000001">
    <property type="protein sequence ID" value="MDV5167810.1"/>
    <property type="molecule type" value="Genomic_DNA"/>
</dbReference>
<reference evidence="1 2" key="1">
    <citation type="submission" date="2023-10" db="EMBL/GenBank/DDBJ databases">
        <title>Marine bacteria isolated from horseshoe crab.</title>
        <authorList>
            <person name="Cheng T.H."/>
        </authorList>
    </citation>
    <scope>NUCLEOTIDE SEQUENCE [LARGE SCALE GENOMIC DNA]</scope>
    <source>
        <strain evidence="1 2">HSC6</strain>
    </source>
</reference>
<gene>
    <name evidence="1" type="ORF">R2X38_02205</name>
</gene>
<organism evidence="1 2">
    <name type="scientific">Photobacterium rosenbergii</name>
    <dbReference type="NCBI Taxonomy" id="294936"/>
    <lineage>
        <taxon>Bacteria</taxon>
        <taxon>Pseudomonadati</taxon>
        <taxon>Pseudomonadota</taxon>
        <taxon>Gammaproteobacteria</taxon>
        <taxon>Vibrionales</taxon>
        <taxon>Vibrionaceae</taxon>
        <taxon>Photobacterium</taxon>
    </lineage>
</organism>
<dbReference type="RefSeq" id="WP_317520392.1">
    <property type="nucleotide sequence ID" value="NZ_JAWJZI010000001.1"/>
</dbReference>
<accession>A0ABU3ZCG5</accession>
<dbReference type="Proteomes" id="UP001186452">
    <property type="component" value="Unassembled WGS sequence"/>
</dbReference>
<keyword evidence="2" id="KW-1185">Reference proteome</keyword>